<organism evidence="1 2">
    <name type="scientific">Candidatus Protochlamydia amoebophila</name>
    <dbReference type="NCBI Taxonomy" id="362787"/>
    <lineage>
        <taxon>Bacteria</taxon>
        <taxon>Pseudomonadati</taxon>
        <taxon>Chlamydiota</taxon>
        <taxon>Chlamydiia</taxon>
        <taxon>Parachlamydiales</taxon>
        <taxon>Parachlamydiaceae</taxon>
        <taxon>Candidatus Protochlamydia</taxon>
    </lineage>
</organism>
<comment type="caution">
    <text evidence="1">The sequence shown here is derived from an EMBL/GenBank/DDBJ whole genome shotgun (WGS) entry which is preliminary data.</text>
</comment>
<evidence type="ECO:0000313" key="1">
    <source>
        <dbReference type="EMBL" id="KIC73390.1"/>
    </source>
</evidence>
<reference evidence="1 2" key="1">
    <citation type="journal article" date="2014" name="Mol. Biol. Evol.">
        <title>Massive expansion of Ubiquitination-related gene families within the Chlamydiae.</title>
        <authorList>
            <person name="Domman D."/>
            <person name="Collingro A."/>
            <person name="Lagkouvardos I."/>
            <person name="Gehre L."/>
            <person name="Weinmaier T."/>
            <person name="Rattei T."/>
            <person name="Subtil A."/>
            <person name="Horn M."/>
        </authorList>
    </citation>
    <scope>NUCLEOTIDE SEQUENCE [LARGE SCALE GENOMIC DNA]</scope>
    <source>
        <strain evidence="1 2">EI2</strain>
    </source>
</reference>
<proteinExistence type="predicted"/>
<dbReference type="Proteomes" id="UP000031465">
    <property type="component" value="Unassembled WGS sequence"/>
</dbReference>
<dbReference type="AlphaFoldDB" id="A0A0C1JQ76"/>
<sequence>MRVFPNVLQNFCLGREVIAAFLLKEEERKVWTSQEKIPMKDWGP</sequence>
<evidence type="ECO:0000313" key="2">
    <source>
        <dbReference type="Proteomes" id="UP000031465"/>
    </source>
</evidence>
<dbReference type="EMBL" id="JSAN01000030">
    <property type="protein sequence ID" value="KIC73390.1"/>
    <property type="molecule type" value="Genomic_DNA"/>
</dbReference>
<gene>
    <name evidence="1" type="ORF">DB44_BG00790</name>
</gene>
<name>A0A0C1JQ76_9BACT</name>
<accession>A0A0C1JQ76</accession>
<protein>
    <submittedName>
        <fullName evidence="1">Uncharacterized protein</fullName>
    </submittedName>
</protein>